<keyword evidence="5" id="KW-1185">Reference proteome</keyword>
<dbReference type="CTD" id="36337886"/>
<dbReference type="InterPro" id="IPR011333">
    <property type="entry name" value="SKP1/BTB/POZ_sf"/>
</dbReference>
<keyword evidence="4" id="KW-0418">Kinase</keyword>
<dbReference type="SUPFAM" id="SSF81382">
    <property type="entry name" value="Skp1 dimerisation domain-like"/>
    <property type="match status" value="1"/>
</dbReference>
<evidence type="ECO:0000256" key="2">
    <source>
        <dbReference type="ARBA" id="ARBA00022786"/>
    </source>
</evidence>
<name>W6UX32_ECHGR</name>
<dbReference type="AlphaFoldDB" id="W6UX32"/>
<comment type="caution">
    <text evidence="4">The sequence shown here is derived from an EMBL/GenBank/DDBJ whole genome shotgun (WGS) entry which is preliminary data.</text>
</comment>
<dbReference type="EMBL" id="APAU02000009">
    <property type="protein sequence ID" value="EUB63077.1"/>
    <property type="molecule type" value="Genomic_DNA"/>
</dbReference>
<evidence type="ECO:0000256" key="1">
    <source>
        <dbReference type="ARBA" id="ARBA00009993"/>
    </source>
</evidence>
<proteinExistence type="inferred from homology"/>
<dbReference type="Pfam" id="PF03931">
    <property type="entry name" value="Skp1_POZ"/>
    <property type="match status" value="1"/>
</dbReference>
<dbReference type="OMA" id="TLRHMME"/>
<dbReference type="PANTHER" id="PTHR11165">
    <property type="entry name" value="SKP1"/>
    <property type="match status" value="1"/>
</dbReference>
<dbReference type="Gene3D" id="3.30.710.10">
    <property type="entry name" value="Potassium Channel Kv1.1, Chain A"/>
    <property type="match status" value="1"/>
</dbReference>
<dbReference type="InterPro" id="IPR016897">
    <property type="entry name" value="SKP1"/>
</dbReference>
<dbReference type="STRING" id="6210.W6UX32"/>
<accession>W6UX32</accession>
<dbReference type="OrthoDB" id="10432542at2759"/>
<dbReference type="GeneID" id="36337886"/>
<dbReference type="Proteomes" id="UP000019149">
    <property type="component" value="Unassembled WGS sequence"/>
</dbReference>
<dbReference type="GO" id="GO:0006511">
    <property type="term" value="P:ubiquitin-dependent protein catabolic process"/>
    <property type="evidence" value="ECO:0007669"/>
    <property type="project" value="InterPro"/>
</dbReference>
<dbReference type="InterPro" id="IPR001232">
    <property type="entry name" value="SKP1-like"/>
</dbReference>
<keyword evidence="4" id="KW-0808">Transferase</keyword>
<protein>
    <submittedName>
        <fullName evidence="4">S-phase kinase-associated protein</fullName>
    </submittedName>
</protein>
<comment type="similarity">
    <text evidence="1">Belongs to the SKP1 family.</text>
</comment>
<organism evidence="4 5">
    <name type="scientific">Echinococcus granulosus</name>
    <name type="common">Hydatid tapeworm</name>
    <dbReference type="NCBI Taxonomy" id="6210"/>
    <lineage>
        <taxon>Eukaryota</taxon>
        <taxon>Metazoa</taxon>
        <taxon>Spiralia</taxon>
        <taxon>Lophotrochozoa</taxon>
        <taxon>Platyhelminthes</taxon>
        <taxon>Cestoda</taxon>
        <taxon>Eucestoda</taxon>
        <taxon>Cyclophyllidea</taxon>
        <taxon>Taeniidae</taxon>
        <taxon>Echinococcus</taxon>
        <taxon>Echinococcus granulosus group</taxon>
    </lineage>
</organism>
<evidence type="ECO:0000259" key="3">
    <source>
        <dbReference type="Pfam" id="PF03931"/>
    </source>
</evidence>
<keyword evidence="2" id="KW-0833">Ubl conjugation pathway</keyword>
<dbReference type="KEGG" id="egl:EGR_02171"/>
<evidence type="ECO:0000313" key="4">
    <source>
        <dbReference type="EMBL" id="EUB63077.1"/>
    </source>
</evidence>
<dbReference type="RefSeq" id="XP_024354273.1">
    <property type="nucleotide sequence ID" value="XM_024491420.1"/>
</dbReference>
<reference evidence="4 5" key="1">
    <citation type="journal article" date="2013" name="Nat. Genet.">
        <title>The genome of the hydatid tapeworm Echinococcus granulosus.</title>
        <authorList>
            <person name="Zheng H."/>
            <person name="Zhang W."/>
            <person name="Zhang L."/>
            <person name="Zhang Z."/>
            <person name="Li J."/>
            <person name="Lu G."/>
            <person name="Zhu Y."/>
            <person name="Wang Y."/>
            <person name="Huang Y."/>
            <person name="Liu J."/>
            <person name="Kang H."/>
            <person name="Chen J."/>
            <person name="Wang L."/>
            <person name="Chen A."/>
            <person name="Yu S."/>
            <person name="Gao Z."/>
            <person name="Jin L."/>
            <person name="Gu W."/>
            <person name="Wang Z."/>
            <person name="Zhao L."/>
            <person name="Shi B."/>
            <person name="Wen H."/>
            <person name="Lin R."/>
            <person name="Jones M.K."/>
            <person name="Brejova B."/>
            <person name="Vinar T."/>
            <person name="Zhao G."/>
            <person name="McManus D.P."/>
            <person name="Chen Z."/>
            <person name="Zhou Y."/>
            <person name="Wang S."/>
        </authorList>
    </citation>
    <scope>NUCLEOTIDE SEQUENCE [LARGE SCALE GENOMIC DNA]</scope>
</reference>
<evidence type="ECO:0000313" key="5">
    <source>
        <dbReference type="Proteomes" id="UP000019149"/>
    </source>
</evidence>
<gene>
    <name evidence="4" type="ORF">EGR_02171</name>
</gene>
<dbReference type="GO" id="GO:0016301">
    <property type="term" value="F:kinase activity"/>
    <property type="evidence" value="ECO:0007669"/>
    <property type="project" value="UniProtKB-KW"/>
</dbReference>
<dbReference type="SUPFAM" id="SSF54695">
    <property type="entry name" value="POZ domain"/>
    <property type="match status" value="1"/>
</dbReference>
<sequence length="204" mass="23593">MTFTRFSWHHEMYVRLATSGSVVFEVDIKVARQPEVISQMLDYGEPEIEGEGGPILLQTMNSNMVRKVLYWCAYHRDRDESKEHRTCDVASWEREFFRISESSVFDILLTASCLVIKNLCEMCCQVIANLARRGTHPEIRRLFDVPSQGIMLMDVPPEAADVAATVDYENVPILKEVFQHCIYHKDGRLQDDTEGKKLRTYDIL</sequence>
<dbReference type="InterPro" id="IPR016073">
    <property type="entry name" value="Skp1_comp_POZ"/>
</dbReference>
<dbReference type="InterPro" id="IPR036296">
    <property type="entry name" value="SKP1-like_dim_sf"/>
</dbReference>
<feature type="domain" description="SKP1 component POZ" evidence="3">
    <location>
        <begin position="14"/>
        <end position="77"/>
    </location>
</feature>
<dbReference type="SMART" id="SM00512">
    <property type="entry name" value="Skp1"/>
    <property type="match status" value="1"/>
</dbReference>